<keyword evidence="2" id="KW-1185">Reference proteome</keyword>
<evidence type="ECO:0000313" key="2">
    <source>
        <dbReference type="Proteomes" id="UP001165413"/>
    </source>
</evidence>
<comment type="caution">
    <text evidence="1">The sequence shown here is derived from an EMBL/GenBank/DDBJ whole genome shotgun (WGS) entry which is preliminary data.</text>
</comment>
<dbReference type="EMBL" id="JANATA010000011">
    <property type="protein sequence ID" value="MCP3428830.1"/>
    <property type="molecule type" value="Genomic_DNA"/>
</dbReference>
<gene>
    <name evidence="1" type="ORF">NLF92_07705</name>
</gene>
<name>A0AA42BLI1_9ALTE</name>
<dbReference type="RefSeq" id="WP_254100483.1">
    <property type="nucleotide sequence ID" value="NZ_JANATA010000011.1"/>
</dbReference>
<protein>
    <submittedName>
        <fullName evidence="1">Uncharacterized protein</fullName>
    </submittedName>
</protein>
<dbReference type="Proteomes" id="UP001165413">
    <property type="component" value="Unassembled WGS sequence"/>
</dbReference>
<evidence type="ECO:0000313" key="1">
    <source>
        <dbReference type="EMBL" id="MCP3428830.1"/>
    </source>
</evidence>
<organism evidence="1 2">
    <name type="scientific">Opacimonas viscosa</name>
    <dbReference type="NCBI Taxonomy" id="2961944"/>
    <lineage>
        <taxon>Bacteria</taxon>
        <taxon>Pseudomonadati</taxon>
        <taxon>Pseudomonadota</taxon>
        <taxon>Gammaproteobacteria</taxon>
        <taxon>Alteromonadales</taxon>
        <taxon>Alteromonadaceae</taxon>
        <taxon>Opacimonas</taxon>
    </lineage>
</organism>
<dbReference type="AlphaFoldDB" id="A0AA42BLI1"/>
<accession>A0AA42BLI1</accession>
<sequence length="81" mass="9530">MSTPTKILPELVDTSSVPSFQSDSSYPEMLDHHRINIVYHTLSNGHPLFTFHQLSDFVAHLYQATNPHEEFKYWQLLCKRR</sequence>
<proteinExistence type="predicted"/>
<reference evidence="1" key="1">
    <citation type="submission" date="2022-07" db="EMBL/GenBank/DDBJ databases">
        <title>Characterization of the Novel Bacterium Alteromonas immobilis LMIT006 and Alteromonas gregis LMIT007.</title>
        <authorList>
            <person name="Lin X."/>
        </authorList>
    </citation>
    <scope>NUCLEOTIDE SEQUENCE</scope>
    <source>
        <strain evidence="1">LMIT007</strain>
    </source>
</reference>